<dbReference type="AlphaFoldDB" id="A0AAV9HH75"/>
<dbReference type="Proteomes" id="UP001321749">
    <property type="component" value="Unassembled WGS sequence"/>
</dbReference>
<evidence type="ECO:0000313" key="3">
    <source>
        <dbReference type="Proteomes" id="UP001321749"/>
    </source>
</evidence>
<feature type="compositionally biased region" description="Polar residues" evidence="1">
    <location>
        <begin position="144"/>
        <end position="153"/>
    </location>
</feature>
<keyword evidence="3" id="KW-1185">Reference proteome</keyword>
<name>A0AAV9HH75_9PEZI</name>
<sequence>MSLSNTITVYEIEWKVFTTFPNLVELHAHLWQVLDSIIELEEKTTSAGDLNLELELELERELERNRDRTDLEVAVARVGKIIRAVHAAAAEDEGNLYARRVMMATADNNIQTLMDDEGFRGLVERYLQVVDAPRVHPGVARQQRGLQGQQSELEQVEGDGGSSDDAAAAADCESFSAFLGGEEGVSDSSSDSEWEPVGRAA</sequence>
<evidence type="ECO:0000256" key="1">
    <source>
        <dbReference type="SAM" id="MobiDB-lite"/>
    </source>
</evidence>
<protein>
    <submittedName>
        <fullName evidence="2">Uncharacterized protein</fullName>
    </submittedName>
</protein>
<accession>A0AAV9HH75</accession>
<feature type="region of interest" description="Disordered" evidence="1">
    <location>
        <begin position="140"/>
        <end position="167"/>
    </location>
</feature>
<gene>
    <name evidence="2" type="ORF">QBC42DRAFT_254320</name>
</gene>
<dbReference type="EMBL" id="MU865034">
    <property type="protein sequence ID" value="KAK4459539.1"/>
    <property type="molecule type" value="Genomic_DNA"/>
</dbReference>
<organism evidence="2 3">
    <name type="scientific">Cladorrhinum samala</name>
    <dbReference type="NCBI Taxonomy" id="585594"/>
    <lineage>
        <taxon>Eukaryota</taxon>
        <taxon>Fungi</taxon>
        <taxon>Dikarya</taxon>
        <taxon>Ascomycota</taxon>
        <taxon>Pezizomycotina</taxon>
        <taxon>Sordariomycetes</taxon>
        <taxon>Sordariomycetidae</taxon>
        <taxon>Sordariales</taxon>
        <taxon>Podosporaceae</taxon>
        <taxon>Cladorrhinum</taxon>
    </lineage>
</organism>
<reference evidence="2" key="2">
    <citation type="submission" date="2023-06" db="EMBL/GenBank/DDBJ databases">
        <authorList>
            <consortium name="Lawrence Berkeley National Laboratory"/>
            <person name="Mondo S.J."/>
            <person name="Hensen N."/>
            <person name="Bonometti L."/>
            <person name="Westerberg I."/>
            <person name="Brannstrom I.O."/>
            <person name="Guillou S."/>
            <person name="Cros-Aarteil S."/>
            <person name="Calhoun S."/>
            <person name="Haridas S."/>
            <person name="Kuo A."/>
            <person name="Pangilinan J."/>
            <person name="Riley R."/>
            <person name="Labutti K."/>
            <person name="Andreopoulos B."/>
            <person name="Lipzen A."/>
            <person name="Chen C."/>
            <person name="Yanf M."/>
            <person name="Daum C."/>
            <person name="Ng V."/>
            <person name="Clum A."/>
            <person name="Steindorff A."/>
            <person name="Ohm R."/>
            <person name="Martin F."/>
            <person name="Silar P."/>
            <person name="Natvig D."/>
            <person name="Lalanne C."/>
            <person name="Gautier V."/>
            <person name="Ament-Velasquez S.L."/>
            <person name="Kruys A."/>
            <person name="Hutchinson M.I."/>
            <person name="Powell A.J."/>
            <person name="Barry K."/>
            <person name="Miller A.N."/>
            <person name="Grigoriev I.V."/>
            <person name="Debuchy R."/>
            <person name="Gladieux P."/>
            <person name="Thoren M.H."/>
            <person name="Johannesson H."/>
        </authorList>
    </citation>
    <scope>NUCLEOTIDE SEQUENCE</scope>
    <source>
        <strain evidence="2">PSN324</strain>
    </source>
</reference>
<comment type="caution">
    <text evidence="2">The sequence shown here is derived from an EMBL/GenBank/DDBJ whole genome shotgun (WGS) entry which is preliminary data.</text>
</comment>
<proteinExistence type="predicted"/>
<reference evidence="2" key="1">
    <citation type="journal article" date="2023" name="Mol. Phylogenet. Evol.">
        <title>Genome-scale phylogeny and comparative genomics of the fungal order Sordariales.</title>
        <authorList>
            <person name="Hensen N."/>
            <person name="Bonometti L."/>
            <person name="Westerberg I."/>
            <person name="Brannstrom I.O."/>
            <person name="Guillou S."/>
            <person name="Cros-Aarteil S."/>
            <person name="Calhoun S."/>
            <person name="Haridas S."/>
            <person name="Kuo A."/>
            <person name="Mondo S."/>
            <person name="Pangilinan J."/>
            <person name="Riley R."/>
            <person name="LaButti K."/>
            <person name="Andreopoulos B."/>
            <person name="Lipzen A."/>
            <person name="Chen C."/>
            <person name="Yan M."/>
            <person name="Daum C."/>
            <person name="Ng V."/>
            <person name="Clum A."/>
            <person name="Steindorff A."/>
            <person name="Ohm R.A."/>
            <person name="Martin F."/>
            <person name="Silar P."/>
            <person name="Natvig D.O."/>
            <person name="Lalanne C."/>
            <person name="Gautier V."/>
            <person name="Ament-Velasquez S.L."/>
            <person name="Kruys A."/>
            <person name="Hutchinson M.I."/>
            <person name="Powell A.J."/>
            <person name="Barry K."/>
            <person name="Miller A.N."/>
            <person name="Grigoriev I.V."/>
            <person name="Debuchy R."/>
            <person name="Gladieux P."/>
            <person name="Hiltunen Thoren M."/>
            <person name="Johannesson H."/>
        </authorList>
    </citation>
    <scope>NUCLEOTIDE SEQUENCE</scope>
    <source>
        <strain evidence="2">PSN324</strain>
    </source>
</reference>
<evidence type="ECO:0000313" key="2">
    <source>
        <dbReference type="EMBL" id="KAK4459539.1"/>
    </source>
</evidence>
<feature type="region of interest" description="Disordered" evidence="1">
    <location>
        <begin position="180"/>
        <end position="201"/>
    </location>
</feature>